<sequence>MSLEKIEASVLKTVQSSGFSCKRCGKCCTREDGDNSVFLMPDEIQSIQLFLTQNKVQIHDSISIHPIHEKNNLSSSSFTVPLFPDFYSTKKNSPPSFDSRLIFKNLDLIRNQITTDGIIYTFGWMLKRTQNGTCVFLDPKTNICRIYPVRPLLCKTYPFYIDFYDMDPEKNKADVIECECDGLETVSVTEKNVSKEMAANLLERVFKEKNDYIKTKENFEKHGAELEKKTTEKYDFVQKAGQNFKNGFLKFVICDSTGISEVFLPWNEFYSDTEAIE</sequence>
<gene>
    <name evidence="1" type="ORF">MsAm2_08330</name>
</gene>
<dbReference type="InterPro" id="IPR005358">
    <property type="entry name" value="Puta_zinc/iron-chelating_dom"/>
</dbReference>
<evidence type="ECO:0000313" key="1">
    <source>
        <dbReference type="EMBL" id="WNY27048.1"/>
    </source>
</evidence>
<dbReference type="Proteomes" id="UP001304970">
    <property type="component" value="Chromosome"/>
</dbReference>
<dbReference type="GeneID" id="89228251"/>
<dbReference type="EMBL" id="CP131061">
    <property type="protein sequence ID" value="WNY27048.1"/>
    <property type="molecule type" value="Genomic_DNA"/>
</dbReference>
<reference evidence="1 2" key="1">
    <citation type="submission" date="2023-07" db="EMBL/GenBank/DDBJ databases">
        <title>Closed genome sequence of Methanosarcinaceae archaeon Am2.</title>
        <authorList>
            <person name="Poehlein A."/>
            <person name="Protasov E."/>
            <person name="Platt K."/>
            <person name="Reeh H."/>
            <person name="Daniel R."/>
            <person name="Brune A."/>
        </authorList>
    </citation>
    <scope>NUCLEOTIDE SEQUENCE [LARGE SCALE GENOMIC DNA]</scope>
    <source>
        <strain evidence="1 2">Am2</strain>
    </source>
</reference>
<evidence type="ECO:0000313" key="2">
    <source>
        <dbReference type="Proteomes" id="UP001304970"/>
    </source>
</evidence>
<dbReference type="AlphaFoldDB" id="A0AA96V856"/>
<name>A0AA96V856_9EURY</name>
<evidence type="ECO:0008006" key="3">
    <source>
        <dbReference type="Google" id="ProtNLM"/>
    </source>
</evidence>
<organism evidence="1 2">
    <name type="scientific">Methanolapillus ohkumae</name>
    <dbReference type="NCBI Taxonomy" id="3028298"/>
    <lineage>
        <taxon>Archaea</taxon>
        <taxon>Methanobacteriati</taxon>
        <taxon>Methanobacteriota</taxon>
        <taxon>Stenosarchaea group</taxon>
        <taxon>Methanomicrobia</taxon>
        <taxon>Methanosarcinales</taxon>
        <taxon>Methanosarcinaceae</taxon>
        <taxon>Methanolapillus</taxon>
    </lineage>
</organism>
<dbReference type="RefSeq" id="WP_338097028.1">
    <property type="nucleotide sequence ID" value="NZ_CP131061.1"/>
</dbReference>
<keyword evidence="2" id="KW-1185">Reference proteome</keyword>
<dbReference type="PANTHER" id="PTHR35866">
    <property type="entry name" value="PUTATIVE-RELATED"/>
    <property type="match status" value="1"/>
</dbReference>
<dbReference type="PANTHER" id="PTHR35866:SF2">
    <property type="entry name" value="YKGJ FAMILY CYSTEINE CLUSTER PROTEIN"/>
    <property type="match status" value="1"/>
</dbReference>
<proteinExistence type="predicted"/>
<accession>A0AA96V856</accession>
<dbReference type="Pfam" id="PF03692">
    <property type="entry name" value="CxxCxxCC"/>
    <property type="match status" value="1"/>
</dbReference>
<protein>
    <recommendedName>
        <fullName evidence="3">YkgJ family cysteine cluster protein</fullName>
    </recommendedName>
</protein>